<protein>
    <submittedName>
        <fullName evidence="2">Uncharacterized protein</fullName>
    </submittedName>
</protein>
<feature type="region of interest" description="Disordered" evidence="1">
    <location>
        <begin position="243"/>
        <end position="266"/>
    </location>
</feature>
<name>A0A316VAR0_9BASI</name>
<evidence type="ECO:0000313" key="3">
    <source>
        <dbReference type="Proteomes" id="UP000245771"/>
    </source>
</evidence>
<sequence length="266" mass="30808">MQLGHLSSTIQSFFTLFTQSDQDETHEKEVVHSHSDISNENSRVSIANPHKRPNDDGEDTTTVSRKHARVAMDEKDKRRLMTFNQQSRQKVKETHSKTISFVRVKQLNPPKVRSISQSMDGFHVGSASDLAERYPQLESHNVYHQRFPMDGKTFLPFVMPFSTPSRGYYNFNNFQSRPRNMSRSFYQSAESPQRARPRFPPPPPLVTKDDLIDEFLKDADPFQWNIPIPCHIIEMTLKPDEKQSSTTLLSHDEKQEEGQLDMDCVK</sequence>
<reference evidence="2 3" key="1">
    <citation type="journal article" date="2018" name="Mol. Biol. Evol.">
        <title>Broad Genomic Sampling Reveals a Smut Pathogenic Ancestry of the Fungal Clade Ustilaginomycotina.</title>
        <authorList>
            <person name="Kijpornyongpan T."/>
            <person name="Mondo S.J."/>
            <person name="Barry K."/>
            <person name="Sandor L."/>
            <person name="Lee J."/>
            <person name="Lipzen A."/>
            <person name="Pangilinan J."/>
            <person name="LaButti K."/>
            <person name="Hainaut M."/>
            <person name="Henrissat B."/>
            <person name="Grigoriev I.V."/>
            <person name="Spatafora J.W."/>
            <person name="Aime M.C."/>
        </authorList>
    </citation>
    <scope>NUCLEOTIDE SEQUENCE [LARGE SCALE GENOMIC DNA]</scope>
    <source>
        <strain evidence="2 3">MCA 3882</strain>
    </source>
</reference>
<gene>
    <name evidence="2" type="ORF">FA14DRAFT_155979</name>
</gene>
<dbReference type="EMBL" id="KZ819604">
    <property type="protein sequence ID" value="PWN33283.1"/>
    <property type="molecule type" value="Genomic_DNA"/>
</dbReference>
<dbReference type="InParanoid" id="A0A316VAR0"/>
<accession>A0A316VAR0</accession>
<feature type="region of interest" description="Disordered" evidence="1">
    <location>
        <begin position="25"/>
        <end position="65"/>
    </location>
</feature>
<dbReference type="AlphaFoldDB" id="A0A316VAR0"/>
<feature type="compositionally biased region" description="Basic and acidic residues" evidence="1">
    <location>
        <begin position="250"/>
        <end position="266"/>
    </location>
</feature>
<dbReference type="RefSeq" id="XP_025353585.1">
    <property type="nucleotide sequence ID" value="XM_025497797.1"/>
</dbReference>
<dbReference type="GeneID" id="37019578"/>
<organism evidence="2 3">
    <name type="scientific">Meira miltonrushii</name>
    <dbReference type="NCBI Taxonomy" id="1280837"/>
    <lineage>
        <taxon>Eukaryota</taxon>
        <taxon>Fungi</taxon>
        <taxon>Dikarya</taxon>
        <taxon>Basidiomycota</taxon>
        <taxon>Ustilaginomycotina</taxon>
        <taxon>Exobasidiomycetes</taxon>
        <taxon>Exobasidiales</taxon>
        <taxon>Brachybasidiaceae</taxon>
        <taxon>Meira</taxon>
    </lineage>
</organism>
<proteinExistence type="predicted"/>
<feature type="compositionally biased region" description="Basic and acidic residues" evidence="1">
    <location>
        <begin position="25"/>
        <end position="37"/>
    </location>
</feature>
<evidence type="ECO:0000256" key="1">
    <source>
        <dbReference type="SAM" id="MobiDB-lite"/>
    </source>
</evidence>
<keyword evidence="3" id="KW-1185">Reference proteome</keyword>
<feature type="region of interest" description="Disordered" evidence="1">
    <location>
        <begin position="184"/>
        <end position="203"/>
    </location>
</feature>
<dbReference type="Proteomes" id="UP000245771">
    <property type="component" value="Unassembled WGS sequence"/>
</dbReference>
<evidence type="ECO:0000313" key="2">
    <source>
        <dbReference type="EMBL" id="PWN33283.1"/>
    </source>
</evidence>